<gene>
    <name evidence="2" type="ORF">ABNN70_01850</name>
</gene>
<evidence type="ECO:0008006" key="3">
    <source>
        <dbReference type="Google" id="ProtNLM"/>
    </source>
</evidence>
<protein>
    <recommendedName>
        <fullName evidence="3">DUF2178 domain-containing protein</fullName>
    </recommendedName>
</protein>
<dbReference type="EMBL" id="CP159510">
    <property type="protein sequence ID" value="XCJ17302.1"/>
    <property type="molecule type" value="Genomic_DNA"/>
</dbReference>
<reference evidence="2" key="1">
    <citation type="submission" date="2024-06" db="EMBL/GenBank/DDBJ databases">
        <authorList>
            <person name="Fan A."/>
            <person name="Zhang F.Y."/>
            <person name="Zhang L."/>
        </authorList>
    </citation>
    <scope>NUCLEOTIDE SEQUENCE</scope>
    <source>
        <strain evidence="2">Y61</strain>
    </source>
</reference>
<proteinExistence type="predicted"/>
<keyword evidence="1" id="KW-0812">Transmembrane</keyword>
<keyword evidence="1" id="KW-0472">Membrane</keyword>
<organism evidence="2">
    <name type="scientific">Sporolactobacillus sp. Y61</name>
    <dbReference type="NCBI Taxonomy" id="3160863"/>
    <lineage>
        <taxon>Bacteria</taxon>
        <taxon>Bacillati</taxon>
        <taxon>Bacillota</taxon>
        <taxon>Bacilli</taxon>
        <taxon>Bacillales</taxon>
        <taxon>Sporolactobacillaceae</taxon>
        <taxon>Sporolactobacillus</taxon>
    </lineage>
</organism>
<dbReference type="AlphaFoldDB" id="A0AAU8IGH2"/>
<name>A0AAU8IGH2_9BACL</name>
<accession>A0AAU8IGH2</accession>
<sequence>MKRLTVSYILCLTGIVLFALALVPLVSANEQFARIIESAASEWTISINMLFWIPLLIYSVVVTCLLFKNKKKERLSFWLYPLILPSADERETAINAAACRRAFAVLWLIAPVCAGLMCFYPLFDDYFPAYPILIIMLIPLVQISVYFSVLRKIYQNDESRDLQ</sequence>
<feature type="transmembrane region" description="Helical" evidence="1">
    <location>
        <begin position="44"/>
        <end position="67"/>
    </location>
</feature>
<evidence type="ECO:0000256" key="1">
    <source>
        <dbReference type="SAM" id="Phobius"/>
    </source>
</evidence>
<feature type="transmembrane region" description="Helical" evidence="1">
    <location>
        <begin position="129"/>
        <end position="150"/>
    </location>
</feature>
<evidence type="ECO:0000313" key="2">
    <source>
        <dbReference type="EMBL" id="XCJ17302.1"/>
    </source>
</evidence>
<feature type="transmembrane region" description="Helical" evidence="1">
    <location>
        <begin position="102"/>
        <end position="123"/>
    </location>
</feature>
<keyword evidence="1" id="KW-1133">Transmembrane helix</keyword>
<dbReference type="RefSeq" id="WP_129929391.1">
    <property type="nucleotide sequence ID" value="NZ_CP159510.1"/>
</dbReference>